<dbReference type="Proteomes" id="UP000516384">
    <property type="component" value="Plasmid pPlas3"/>
</dbReference>
<dbReference type="EMBL" id="CP061175">
    <property type="protein sequence ID" value="QNR70556.1"/>
    <property type="molecule type" value="Genomic_DNA"/>
</dbReference>
<geneLocation type="plasmid" evidence="1 2">
    <name>pPlas3</name>
</geneLocation>
<dbReference type="AlphaFoldDB" id="A0A7H0YHJ8"/>
<dbReference type="RefSeq" id="WP_190299861.1">
    <property type="nucleotide sequence ID" value="NZ_CP061175.1"/>
</dbReference>
<proteinExistence type="predicted"/>
<sequence length="170" mass="20019">MTYTCPYCGTELRNENQSYYCVFCEMAVSAEDVQQNGERRQITFQTDNVSISDAEQNTCQLMQRSTNDLIVLLRLVRQKRTDYYNYLRVINKASEKDSSFQNQAQVTGKDYEYWTRKAWVLENILRERTCVFPERITDDYLLSLSVRAEKINGKTMKISKGKRENQDTKV</sequence>
<protein>
    <submittedName>
        <fullName evidence="1">Uncharacterized protein</fullName>
    </submittedName>
</protein>
<keyword evidence="1" id="KW-0614">Plasmid</keyword>
<name>A0A7H0YHJ8_9BACL</name>
<accession>A0A7H0YHJ8</accession>
<dbReference type="SUPFAM" id="SSF161187">
    <property type="entry name" value="YfgJ-like"/>
    <property type="match status" value="1"/>
</dbReference>
<evidence type="ECO:0000313" key="2">
    <source>
        <dbReference type="Proteomes" id="UP000516384"/>
    </source>
</evidence>
<evidence type="ECO:0000313" key="1">
    <source>
        <dbReference type="EMBL" id="QNR70556.1"/>
    </source>
</evidence>
<organism evidence="1 2">
    <name type="scientific">Paenibacillus peoriae</name>
    <dbReference type="NCBI Taxonomy" id="59893"/>
    <lineage>
        <taxon>Bacteria</taxon>
        <taxon>Bacillati</taxon>
        <taxon>Bacillota</taxon>
        <taxon>Bacilli</taxon>
        <taxon>Bacillales</taxon>
        <taxon>Paenibacillaceae</taxon>
        <taxon>Paenibacillus</taxon>
    </lineage>
</organism>
<reference evidence="1 2" key="1">
    <citation type="submission" date="2020-09" db="EMBL/GenBank/DDBJ databases">
        <title>Characterization of Paenibacillus peoriae strain ZF390 with broad-spectrum antimicrobial activity as a potential biocontrol agent.</title>
        <authorList>
            <person name="Li L."/>
            <person name="Zhao Y."/>
            <person name="Li B."/>
            <person name="Xie X."/>
        </authorList>
    </citation>
    <scope>NUCLEOTIDE SEQUENCE [LARGE SCALE GENOMIC DNA]</scope>
    <source>
        <strain evidence="1 2">ZF390</strain>
        <plasmid evidence="1 2">pPlas3</plasmid>
    </source>
</reference>
<gene>
    <name evidence="1" type="ORF">IAQ67_29300</name>
</gene>